<dbReference type="InterPro" id="IPR039353">
    <property type="entry name" value="TF_Adf1"/>
</dbReference>
<dbReference type="Pfam" id="PF10545">
    <property type="entry name" value="MADF_DNA_bdg"/>
    <property type="match status" value="1"/>
</dbReference>
<evidence type="ECO:0000259" key="1">
    <source>
        <dbReference type="Pfam" id="PF10545"/>
    </source>
</evidence>
<dbReference type="Proteomes" id="UP001652625">
    <property type="component" value="Chromosome 03"/>
</dbReference>
<name>A0ABM4BG40_HYDVU</name>
<dbReference type="PANTHER" id="PTHR12243">
    <property type="entry name" value="MADF DOMAIN TRANSCRIPTION FACTOR"/>
    <property type="match status" value="1"/>
</dbReference>
<dbReference type="GeneID" id="136077633"/>
<evidence type="ECO:0000313" key="3">
    <source>
        <dbReference type="RefSeq" id="XP_065647963.1"/>
    </source>
</evidence>
<reference evidence="3" key="1">
    <citation type="submission" date="2025-08" db="UniProtKB">
        <authorList>
            <consortium name="RefSeq"/>
        </authorList>
    </citation>
    <scope>IDENTIFICATION</scope>
</reference>
<dbReference type="PANTHER" id="PTHR12243:SF67">
    <property type="entry name" value="COREPRESSOR OF PANGOLIN, ISOFORM A-RELATED"/>
    <property type="match status" value="1"/>
</dbReference>
<organism evidence="2 3">
    <name type="scientific">Hydra vulgaris</name>
    <name type="common">Hydra</name>
    <name type="synonym">Hydra attenuata</name>
    <dbReference type="NCBI Taxonomy" id="6087"/>
    <lineage>
        <taxon>Eukaryota</taxon>
        <taxon>Metazoa</taxon>
        <taxon>Cnidaria</taxon>
        <taxon>Hydrozoa</taxon>
        <taxon>Hydroidolina</taxon>
        <taxon>Anthoathecata</taxon>
        <taxon>Aplanulata</taxon>
        <taxon>Hydridae</taxon>
        <taxon>Hydra</taxon>
    </lineage>
</organism>
<evidence type="ECO:0000313" key="2">
    <source>
        <dbReference type="Proteomes" id="UP001652625"/>
    </source>
</evidence>
<gene>
    <name evidence="3" type="primary">LOC136077633</name>
</gene>
<keyword evidence="2" id="KW-1185">Reference proteome</keyword>
<proteinExistence type="predicted"/>
<protein>
    <submittedName>
        <fullName evidence="3">Uncharacterized protein LOC136077633</fullName>
    </submittedName>
</protein>
<sequence>MATHVSEKVISKANFMNEVQKYPVLYDKFDKEFKDKFKKKNAWEEVGRLSNLTANQAEEKYKSIRSSYGRWLKAKKNIPSGSGSNSVPPQFLHLDWLNTFIEHRETTSNICLPSDSKLEGINLEENVDMVCEQLEIIHCPLNELNTNLPEDVIEEKDCINSCLRVDSSDKVRKKRKKLDSDDLLDKTLVKTLEKINSNMTNSNEVDQDEDFLFMISLIPQLKRLNNYSEALAKVQIQAFLLKLEFPDKGEPVYSV</sequence>
<dbReference type="RefSeq" id="XP_065647963.1">
    <property type="nucleotide sequence ID" value="XM_065791891.1"/>
</dbReference>
<accession>A0ABM4BG40</accession>
<dbReference type="InterPro" id="IPR006578">
    <property type="entry name" value="MADF-dom"/>
</dbReference>
<dbReference type="SMART" id="SM00595">
    <property type="entry name" value="MADF"/>
    <property type="match status" value="1"/>
</dbReference>
<feature type="domain" description="MADF" evidence="1">
    <location>
        <begin position="15"/>
        <end position="86"/>
    </location>
</feature>